<gene>
    <name evidence="3" type="ORF">SmJEL517_g05357</name>
</gene>
<dbReference type="Pfam" id="PF03399">
    <property type="entry name" value="SAC3_GANP"/>
    <property type="match status" value="1"/>
</dbReference>
<feature type="compositionally biased region" description="Polar residues" evidence="1">
    <location>
        <begin position="22"/>
        <end position="32"/>
    </location>
</feature>
<evidence type="ECO:0000259" key="2">
    <source>
        <dbReference type="Pfam" id="PF03399"/>
    </source>
</evidence>
<feature type="region of interest" description="Disordered" evidence="1">
    <location>
        <begin position="1"/>
        <end position="48"/>
    </location>
</feature>
<dbReference type="GO" id="GO:0006406">
    <property type="term" value="P:mRNA export from nucleus"/>
    <property type="evidence" value="ECO:0007669"/>
    <property type="project" value="TreeGrafter"/>
</dbReference>
<dbReference type="GO" id="GO:0070390">
    <property type="term" value="C:transcription export complex 2"/>
    <property type="evidence" value="ECO:0007669"/>
    <property type="project" value="TreeGrafter"/>
</dbReference>
<evidence type="ECO:0000256" key="1">
    <source>
        <dbReference type="SAM" id="MobiDB-lite"/>
    </source>
</evidence>
<feature type="compositionally biased region" description="Basic and acidic residues" evidence="1">
    <location>
        <begin position="1"/>
        <end position="11"/>
    </location>
</feature>
<dbReference type="PANTHER" id="PTHR12436:SF3">
    <property type="entry name" value="GERMINAL-CENTER ASSOCIATED NUCLEAR PROTEIN"/>
    <property type="match status" value="1"/>
</dbReference>
<organism evidence="3 4">
    <name type="scientific">Synchytrium microbalum</name>
    <dbReference type="NCBI Taxonomy" id="1806994"/>
    <lineage>
        <taxon>Eukaryota</taxon>
        <taxon>Fungi</taxon>
        <taxon>Fungi incertae sedis</taxon>
        <taxon>Chytridiomycota</taxon>
        <taxon>Chytridiomycota incertae sedis</taxon>
        <taxon>Chytridiomycetes</taxon>
        <taxon>Synchytriales</taxon>
        <taxon>Synchytriaceae</taxon>
        <taxon>Synchytrium</taxon>
    </lineage>
</organism>
<evidence type="ECO:0000313" key="3">
    <source>
        <dbReference type="EMBL" id="TPX31255.1"/>
    </source>
</evidence>
<accession>A0A507C111</accession>
<dbReference type="GeneID" id="42006580"/>
<feature type="region of interest" description="Disordered" evidence="1">
    <location>
        <begin position="78"/>
        <end position="136"/>
    </location>
</feature>
<evidence type="ECO:0000313" key="4">
    <source>
        <dbReference type="Proteomes" id="UP000319731"/>
    </source>
</evidence>
<feature type="compositionally biased region" description="Basic residues" evidence="1">
    <location>
        <begin position="1631"/>
        <end position="1641"/>
    </location>
</feature>
<feature type="region of interest" description="Disordered" evidence="1">
    <location>
        <begin position="1608"/>
        <end position="1641"/>
    </location>
</feature>
<dbReference type="STRING" id="1806994.A0A507C111"/>
<name>A0A507C111_9FUNG</name>
<comment type="caution">
    <text evidence="3">The sequence shown here is derived from an EMBL/GenBank/DDBJ whole genome shotgun (WGS) entry which is preliminary data.</text>
</comment>
<feature type="compositionally biased region" description="Basic and acidic residues" evidence="1">
    <location>
        <begin position="1608"/>
        <end position="1628"/>
    </location>
</feature>
<keyword evidence="4" id="KW-1185">Reference proteome</keyword>
<feature type="compositionally biased region" description="Polar residues" evidence="1">
    <location>
        <begin position="1567"/>
        <end position="1578"/>
    </location>
</feature>
<sequence length="1641" mass="180690">MEWEAGEDRSRSQQQQQQQSQPGNSAFMNNSAMGDAGNAGTSQSSTSAPILSSSFGNANRGSFVGSLIASRGTTRGVANSTFMRGRGGILGRGASSSSPADGIAKSTSHLTQRGRGRATFQNRTLRNPSSSVPKPIPTEVLTEALGLIPSDSAVPTSSFGQPVKPQASAFDWPTPGATVNNAHPRPGAGIGLSKLYSQAVTGIVPQQNAVRPAATTPRTRVSVNTIRPEPHVRPVRRASAPSPRASLGVMPINYNLTPEQRKEQAVIKIAELKGQREALRKAYIRAGKIHDDTAKVNLSDAVTLIGECEDYCPEYERFERESQSGDVFRFERVPGTDITDHSRMVKRFKRSAAGDAQVLPCDVRTPAALIRSLEFLIHDVIAENGLVGPYYFCWDRTRAIRNDFTLQSYSGPEAVEAHEKIARMHILFAHECHTSDMFSYKQETDEMRKTLRSLHDFYNDRNEIGIVSPNEAEFRAYYILAHLYENDKTAIDHLPLPILEAPIMRLAIKIQAAAQRGLGLFRKQSNSSEGAQHAYTSIFKILSEPTTPVLVATLVWQFFPEIRRGALKAMQEVFYPEHIHVFDLVDLLGYDDEDDAIKDLTLHKIPVVLDESGIARAEMGFRFAQRPGSTKRTRSSGAFSEEATLPAIPRQSLRIIRPMIQSIDLVDLIEGLDLEGNRPIISVPTRPTPSIIKNEPIASPVSPRSPVSAPGTLFNKATGIMSLGIPTTSPVKNSLGLDNRTSFGLPGMSAFTQSQQQIQQPQQQIQSAFASNRQVPTSGFSFLSAPNANKETSGASITAANVKSPTVSGFSFLSEPAASNPPVPVSNPMASLPSNFFQPPSLTQQTQPPPAPVKCNIPSSVINTVFEGMMSDFAKDIANETVSQQRNHFNTQSNAASAIIQHLVDEVIQSEATTVVSQVVNQLKQAARVVDVVASRMIDLVVRDAILEEVVPLYRNLQIQQSAFTFWATRAQQRWDEQERIARDERQRLLEEQKKHVDFMLNAAATIPNGVMGPNPRRKSGNSFLASNDGQGVNHVAQSVMVAKQAEERAMRPLPLLELVYLGRHKRTIPDAYPLSDDDLWLVKFVVSMPAAKVAHPLVQHDKSGWFANTFLRYKLGGGKDKARGLEYLLRDEALIGGEQAIMLVVAVDESPTLLETQLDNFESNLSGSSAAIFVMSLPSAGSSLESYWQEERSRLHAFASHLPRRTSIPLLLIRWVDSTVEDQFSLASATRNLGLNKLQEYGIMQLEVISLNAPSLWRWESFQFDELEQALEDGVKWLSEHAFVAGGVQRHLEQQIKQETDISFESRLHTVEREMKLPLATSMNANLAAVSILTQIHNHRIFCIVGPLYEPTIKLLAWPALEFADGVNAPPIDWNAPHTLARLEESMKPLFIPTLVIPESQRQDGNFETIRDMYIALVEAFVQHLPGNSLHLVTSARIVFERFESEVGRSQGKPLQIGTVFQSMMNAALDCLDGLLDAHPALTFTKFTPLATRLFETHTESLMATWHQSIPLIKPPAASAVVNGHQYGPAKPIVTRKGDRSPAPMFATPSSSRKRRAEEGVVADGTSPSLKRIGSNNSEVNGAATAVAAVPQATALEEADRLLDEFRSRQATFDNRRRSDGYEDLQKKGSTSRRASRGWR</sequence>
<feature type="region of interest" description="Disordered" evidence="1">
    <location>
        <begin position="1533"/>
        <end position="1578"/>
    </location>
</feature>
<dbReference type="PANTHER" id="PTHR12436">
    <property type="entry name" value="80 KDA MCM3-ASSOCIATED PROTEIN"/>
    <property type="match status" value="1"/>
</dbReference>
<dbReference type="RefSeq" id="XP_031022727.1">
    <property type="nucleotide sequence ID" value="XM_031171283.1"/>
</dbReference>
<proteinExistence type="predicted"/>
<dbReference type="EMBL" id="QEAO01000048">
    <property type="protein sequence ID" value="TPX31255.1"/>
    <property type="molecule type" value="Genomic_DNA"/>
</dbReference>
<feature type="compositionally biased region" description="Polar residues" evidence="1">
    <location>
        <begin position="94"/>
        <end position="111"/>
    </location>
</feature>
<dbReference type="Gene3D" id="1.25.40.990">
    <property type="match status" value="1"/>
</dbReference>
<feature type="domain" description="SAC3/GANP/THP3 conserved" evidence="2">
    <location>
        <begin position="312"/>
        <end position="607"/>
    </location>
</feature>
<protein>
    <recommendedName>
        <fullName evidence="2">SAC3/GANP/THP3 conserved domain-containing protein</fullName>
    </recommendedName>
</protein>
<feature type="compositionally biased region" description="Polar residues" evidence="1">
    <location>
        <begin position="39"/>
        <end position="48"/>
    </location>
</feature>
<feature type="compositionally biased region" description="Polar residues" evidence="1">
    <location>
        <begin position="119"/>
        <end position="132"/>
    </location>
</feature>
<reference evidence="3 4" key="1">
    <citation type="journal article" date="2019" name="Sci. Rep.">
        <title>Comparative genomics of chytrid fungi reveal insights into the obligate biotrophic and pathogenic lifestyle of Synchytrium endobioticum.</title>
        <authorList>
            <person name="van de Vossenberg B.T.L.H."/>
            <person name="Warris S."/>
            <person name="Nguyen H.D.T."/>
            <person name="van Gent-Pelzer M.P.E."/>
            <person name="Joly D.L."/>
            <person name="van de Geest H.C."/>
            <person name="Bonants P.J.M."/>
            <person name="Smith D.S."/>
            <person name="Levesque C.A."/>
            <person name="van der Lee T.A.J."/>
        </authorList>
    </citation>
    <scope>NUCLEOTIDE SEQUENCE [LARGE SCALE GENOMIC DNA]</scope>
    <source>
        <strain evidence="3 4">JEL517</strain>
    </source>
</reference>
<dbReference type="InterPro" id="IPR005062">
    <property type="entry name" value="SAC3/GANP/THP3_conserved"/>
</dbReference>
<dbReference type="InterPro" id="IPR045107">
    <property type="entry name" value="SAC3/GANP/THP3"/>
</dbReference>
<dbReference type="OrthoDB" id="264795at2759"/>
<feature type="compositionally biased region" description="Low complexity" evidence="1">
    <location>
        <begin position="12"/>
        <end position="21"/>
    </location>
</feature>
<dbReference type="GO" id="GO:0005737">
    <property type="term" value="C:cytoplasm"/>
    <property type="evidence" value="ECO:0007669"/>
    <property type="project" value="TreeGrafter"/>
</dbReference>
<dbReference type="Proteomes" id="UP000319731">
    <property type="component" value="Unassembled WGS sequence"/>
</dbReference>